<evidence type="ECO:0000313" key="7">
    <source>
        <dbReference type="Proteomes" id="UP000196218"/>
    </source>
</evidence>
<sequence length="317" mass="34983">MKNDLNVKTIGVVGCGVIGMSWAAYFLAKGFTVRAVDQNPDAENSMMEFIDNAWKFLEKVGLEEGADKDRISFSTDLAQGLVGVDFVQENGPERLDLKRQLFRDITHSISSDAIVASSSSGTCVSDFQEDALNPERILLGHPFNPPHVIPLVEVVGGKFTAPKNVEKAIQFYRQIGKKPIRLNREIKGHIANRIQAAVMREVLYLLEQNVASLEDLDIAISHGPGLRWAVLGQFLNGEFGGGDGGIRHMMTHLGPALETWWADLGCIEKITSENIDAMESGVGEILKRVKRNDVISARDDVLMKILRAKGNEKNLPY</sequence>
<evidence type="ECO:0000256" key="3">
    <source>
        <dbReference type="SAM" id="Phobius"/>
    </source>
</evidence>
<accession>A0ABD7L7C4</accession>
<keyword evidence="1" id="KW-0560">Oxidoreductase</keyword>
<dbReference type="InterPro" id="IPR036291">
    <property type="entry name" value="NAD(P)-bd_dom_sf"/>
</dbReference>
<dbReference type="Gene3D" id="3.40.50.720">
    <property type="entry name" value="NAD(P)-binding Rossmann-like Domain"/>
    <property type="match status" value="1"/>
</dbReference>
<dbReference type="PANTHER" id="PTHR48075">
    <property type="entry name" value="3-HYDROXYACYL-COA DEHYDROGENASE FAMILY PROTEIN"/>
    <property type="match status" value="1"/>
</dbReference>
<dbReference type="InterPro" id="IPR022694">
    <property type="entry name" value="3-OHacyl-CoA_DH"/>
</dbReference>
<dbReference type="InterPro" id="IPR006176">
    <property type="entry name" value="3-OHacyl-CoA_DH_NAD-bd"/>
</dbReference>
<dbReference type="InterPro" id="IPR008927">
    <property type="entry name" value="6-PGluconate_DH-like_C_sf"/>
</dbReference>
<evidence type="ECO:0000256" key="2">
    <source>
        <dbReference type="PIRSR" id="PIRSR000105-1"/>
    </source>
</evidence>
<dbReference type="RefSeq" id="WP_088926386.1">
    <property type="nucleotide sequence ID" value="NZ_CADFGW010000009.1"/>
</dbReference>
<comment type="caution">
    <text evidence="6">The sequence shown here is derived from an EMBL/GenBank/DDBJ whole genome shotgun (WGS) entry which is preliminary data.</text>
</comment>
<organism evidence="6 7">
    <name type="scientific">Burkholderia multivorans</name>
    <dbReference type="NCBI Taxonomy" id="87883"/>
    <lineage>
        <taxon>Bacteria</taxon>
        <taxon>Pseudomonadati</taxon>
        <taxon>Pseudomonadota</taxon>
        <taxon>Betaproteobacteria</taxon>
        <taxon>Burkholderiales</taxon>
        <taxon>Burkholderiaceae</taxon>
        <taxon>Burkholderia</taxon>
        <taxon>Burkholderia cepacia complex</taxon>
    </lineage>
</organism>
<reference evidence="6 7" key="1">
    <citation type="submission" date="2016-04" db="EMBL/GenBank/DDBJ databases">
        <authorList>
            <person name="Peeters C."/>
        </authorList>
    </citation>
    <scope>NUCLEOTIDE SEQUENCE [LARGE SCALE GENOMIC DNA]</scope>
    <source>
        <strain evidence="6">LMG 29311</strain>
    </source>
</reference>
<dbReference type="InterPro" id="IPR006108">
    <property type="entry name" value="3HC_DH_C"/>
</dbReference>
<dbReference type="PIRSF" id="PIRSF000105">
    <property type="entry name" value="HCDH"/>
    <property type="match status" value="1"/>
</dbReference>
<keyword evidence="3" id="KW-0472">Membrane</keyword>
<keyword evidence="3" id="KW-1133">Transmembrane helix</keyword>
<dbReference type="Pfam" id="PF02737">
    <property type="entry name" value="3HCDH_N"/>
    <property type="match status" value="1"/>
</dbReference>
<gene>
    <name evidence="6" type="ORF">UA18_03592</name>
</gene>
<dbReference type="Pfam" id="PF00725">
    <property type="entry name" value="3HCDH"/>
    <property type="match status" value="1"/>
</dbReference>
<dbReference type="AlphaFoldDB" id="A0ABD7L7C4"/>
<feature type="domain" description="3-hydroxyacyl-CoA dehydrogenase C-terminal" evidence="4">
    <location>
        <begin position="188"/>
        <end position="234"/>
    </location>
</feature>
<dbReference type="InterPro" id="IPR013328">
    <property type="entry name" value="6PGD_dom2"/>
</dbReference>
<name>A0ABD7L7C4_9BURK</name>
<dbReference type="SUPFAM" id="SSF48179">
    <property type="entry name" value="6-phosphogluconate dehydrogenase C-terminal domain-like"/>
    <property type="match status" value="1"/>
</dbReference>
<evidence type="ECO:0000313" key="6">
    <source>
        <dbReference type="EMBL" id="SAJ97462.1"/>
    </source>
</evidence>
<dbReference type="Proteomes" id="UP000196218">
    <property type="component" value="Unassembled WGS sequence"/>
</dbReference>
<feature type="transmembrane region" description="Helical" evidence="3">
    <location>
        <begin position="7"/>
        <end position="28"/>
    </location>
</feature>
<feature type="domain" description="3-hydroxyacyl-CoA dehydrogenase NAD binding" evidence="5">
    <location>
        <begin position="9"/>
        <end position="183"/>
    </location>
</feature>
<keyword evidence="3" id="KW-0812">Transmembrane</keyword>
<protein>
    <submittedName>
        <fullName evidence="6">3-hydroxyacyl-CoA dehydrogenase, NAD-binding</fullName>
    </submittedName>
</protein>
<evidence type="ECO:0000259" key="5">
    <source>
        <dbReference type="Pfam" id="PF02737"/>
    </source>
</evidence>
<dbReference type="EMBL" id="FKJW01000005">
    <property type="protein sequence ID" value="SAJ97462.1"/>
    <property type="molecule type" value="Genomic_DNA"/>
</dbReference>
<dbReference type="SUPFAM" id="SSF51735">
    <property type="entry name" value="NAD(P)-binding Rossmann-fold domains"/>
    <property type="match status" value="1"/>
</dbReference>
<dbReference type="PANTHER" id="PTHR48075:SF5">
    <property type="entry name" value="3-HYDROXYBUTYRYL-COA DEHYDROGENASE"/>
    <property type="match status" value="1"/>
</dbReference>
<feature type="site" description="Important for catalytic activity" evidence="2">
    <location>
        <position position="141"/>
    </location>
</feature>
<dbReference type="Gene3D" id="1.10.1040.10">
    <property type="entry name" value="N-(1-d-carboxylethyl)-l-norvaline Dehydrogenase, domain 2"/>
    <property type="match status" value="1"/>
</dbReference>
<dbReference type="GO" id="GO:0016491">
    <property type="term" value="F:oxidoreductase activity"/>
    <property type="evidence" value="ECO:0007669"/>
    <property type="project" value="UniProtKB-KW"/>
</dbReference>
<evidence type="ECO:0000256" key="1">
    <source>
        <dbReference type="ARBA" id="ARBA00023002"/>
    </source>
</evidence>
<evidence type="ECO:0000259" key="4">
    <source>
        <dbReference type="Pfam" id="PF00725"/>
    </source>
</evidence>
<proteinExistence type="predicted"/>